<dbReference type="STRING" id="36166.T1GKT3"/>
<dbReference type="OMA" id="AEVNTQW"/>
<dbReference type="PANTHER" id="PTHR12959:SF11">
    <property type="entry name" value="GPI TRANSAMIDASE COMPONENT PIG-T"/>
    <property type="match status" value="1"/>
</dbReference>
<dbReference type="Proteomes" id="UP000015102">
    <property type="component" value="Unassembled WGS sequence"/>
</dbReference>
<dbReference type="GO" id="GO:0042765">
    <property type="term" value="C:GPI-anchor transamidase complex"/>
    <property type="evidence" value="ECO:0007669"/>
    <property type="project" value="InterPro"/>
</dbReference>
<dbReference type="Pfam" id="PF04113">
    <property type="entry name" value="Gpi16"/>
    <property type="match status" value="1"/>
</dbReference>
<reference evidence="2" key="2">
    <citation type="submission" date="2015-06" db="UniProtKB">
        <authorList>
            <consortium name="EnsemblMetazoa"/>
        </authorList>
    </citation>
    <scope>IDENTIFICATION</scope>
</reference>
<dbReference type="PANTHER" id="PTHR12959">
    <property type="entry name" value="GPI TRANSAMIDASE COMPONENT PIG-T-RELATED"/>
    <property type="match status" value="1"/>
</dbReference>
<dbReference type="EMBL" id="CAQQ02016760">
    <property type="status" value="NOT_ANNOTATED_CDS"/>
    <property type="molecule type" value="Genomic_DNA"/>
</dbReference>
<dbReference type="HOGENOM" id="CLU_1291822_0_0_1"/>
<evidence type="ECO:0008006" key="4">
    <source>
        <dbReference type="Google" id="ProtNLM"/>
    </source>
</evidence>
<accession>T1GKT3</accession>
<evidence type="ECO:0000256" key="1">
    <source>
        <dbReference type="SAM" id="SignalP"/>
    </source>
</evidence>
<reference evidence="3" key="1">
    <citation type="submission" date="2013-02" db="EMBL/GenBank/DDBJ databases">
        <authorList>
            <person name="Hughes D."/>
        </authorList>
    </citation>
    <scope>NUCLEOTIDE SEQUENCE</scope>
    <source>
        <strain>Durham</strain>
        <strain evidence="3">NC isolate 2 -- Noor lab</strain>
    </source>
</reference>
<evidence type="ECO:0000313" key="2">
    <source>
        <dbReference type="EnsemblMetazoa" id="MESCA004113-PA"/>
    </source>
</evidence>
<keyword evidence="1" id="KW-0732">Signal</keyword>
<protein>
    <recommendedName>
        <fullName evidence="4">GPI transamidase component PIG-T</fullName>
    </recommendedName>
</protein>
<name>T1GKT3_MEGSC</name>
<feature type="chain" id="PRO_5004577465" description="GPI transamidase component PIG-T" evidence="1">
    <location>
        <begin position="22"/>
        <end position="214"/>
    </location>
</feature>
<organism evidence="2 3">
    <name type="scientific">Megaselia scalaris</name>
    <name type="common">Humpbacked fly</name>
    <name type="synonym">Phora scalaris</name>
    <dbReference type="NCBI Taxonomy" id="36166"/>
    <lineage>
        <taxon>Eukaryota</taxon>
        <taxon>Metazoa</taxon>
        <taxon>Ecdysozoa</taxon>
        <taxon>Arthropoda</taxon>
        <taxon>Hexapoda</taxon>
        <taxon>Insecta</taxon>
        <taxon>Pterygota</taxon>
        <taxon>Neoptera</taxon>
        <taxon>Endopterygota</taxon>
        <taxon>Diptera</taxon>
        <taxon>Brachycera</taxon>
        <taxon>Muscomorpha</taxon>
        <taxon>Platypezoidea</taxon>
        <taxon>Phoridae</taxon>
        <taxon>Megaseliini</taxon>
        <taxon>Megaselia</taxon>
    </lineage>
</organism>
<dbReference type="AlphaFoldDB" id="T1GKT3"/>
<dbReference type="EnsemblMetazoa" id="MESCA004113-RA">
    <property type="protein sequence ID" value="MESCA004113-PA"/>
    <property type="gene ID" value="MESCA004113"/>
</dbReference>
<proteinExistence type="predicted"/>
<dbReference type="GO" id="GO:0016255">
    <property type="term" value="P:attachment of GPI anchor to protein"/>
    <property type="evidence" value="ECO:0007669"/>
    <property type="project" value="InterPro"/>
</dbReference>
<sequence>MINKIQILFLILGISVNLSIQKEEFHEELFIKPLANGFVNTFFQFTTRWSMDNREELLHTKLTPRPIAEILYNYDVKELHISLTQGLWRYESWGYPVVDSAPGAEAWAWFNGQNLTEAEVNTQWKGLTSTFGGILCASLNNIDATNTVEPKFSFRPRFVAPKNGNEFVKYSTLPRENVCTENLTPWKKLLPCSSESGFASLLNSGFVHNTNFHS</sequence>
<keyword evidence="3" id="KW-1185">Reference proteome</keyword>
<feature type="signal peptide" evidence="1">
    <location>
        <begin position="1"/>
        <end position="21"/>
    </location>
</feature>
<dbReference type="InterPro" id="IPR007245">
    <property type="entry name" value="PIG-T"/>
</dbReference>
<evidence type="ECO:0000313" key="3">
    <source>
        <dbReference type="Proteomes" id="UP000015102"/>
    </source>
</evidence>